<protein>
    <recommendedName>
        <fullName evidence="1">UPF0735 ACT domain-containing protein H2C83_10480</fullName>
    </recommendedName>
</protein>
<comment type="caution">
    <text evidence="3">The sequence shown here is derived from an EMBL/GenBank/DDBJ whole genome shotgun (WGS) entry which is preliminary data.</text>
</comment>
<gene>
    <name evidence="3" type="ORF">H2C83_10480</name>
</gene>
<evidence type="ECO:0000313" key="4">
    <source>
        <dbReference type="Proteomes" id="UP000538292"/>
    </source>
</evidence>
<evidence type="ECO:0000259" key="2">
    <source>
        <dbReference type="PROSITE" id="PS51671"/>
    </source>
</evidence>
<dbReference type="InterPro" id="IPR002912">
    <property type="entry name" value="ACT_dom"/>
</dbReference>
<dbReference type="PROSITE" id="PS51671">
    <property type="entry name" value="ACT"/>
    <property type="match status" value="1"/>
</dbReference>
<feature type="domain" description="ACT" evidence="2">
    <location>
        <begin position="70"/>
        <end position="145"/>
    </location>
</feature>
<comment type="similarity">
    <text evidence="1">Belongs to the UPF0735 family.</text>
</comment>
<keyword evidence="4" id="KW-1185">Reference proteome</keyword>
<dbReference type="EMBL" id="JACEOL010000033">
    <property type="protein sequence ID" value="MBA4602731.1"/>
    <property type="molecule type" value="Genomic_DNA"/>
</dbReference>
<evidence type="ECO:0000256" key="1">
    <source>
        <dbReference type="HAMAP-Rule" id="MF_00707"/>
    </source>
</evidence>
<evidence type="ECO:0000313" key="3">
    <source>
        <dbReference type="EMBL" id="MBA4602731.1"/>
    </source>
</evidence>
<dbReference type="InterPro" id="IPR045865">
    <property type="entry name" value="ACT-like_dom_sf"/>
</dbReference>
<dbReference type="CDD" id="cd04888">
    <property type="entry name" value="ACT_PheB-BS"/>
    <property type="match status" value="1"/>
</dbReference>
<organism evidence="3 4">
    <name type="scientific">Thermoactinomyces mirandus</name>
    <dbReference type="NCBI Taxonomy" id="2756294"/>
    <lineage>
        <taxon>Bacteria</taxon>
        <taxon>Bacillati</taxon>
        <taxon>Bacillota</taxon>
        <taxon>Bacilli</taxon>
        <taxon>Bacillales</taxon>
        <taxon>Thermoactinomycetaceae</taxon>
        <taxon>Thermoactinomyces</taxon>
    </lineage>
</organism>
<dbReference type="Proteomes" id="UP000538292">
    <property type="component" value="Unassembled WGS sequence"/>
</dbReference>
<dbReference type="SUPFAM" id="SSF55021">
    <property type="entry name" value="ACT-like"/>
    <property type="match status" value="1"/>
</dbReference>
<dbReference type="NCBIfam" id="NF003361">
    <property type="entry name" value="PRK04435.1"/>
    <property type="match status" value="1"/>
</dbReference>
<dbReference type="HAMAP" id="MF_00707">
    <property type="entry name" value="UPF0735"/>
    <property type="match status" value="1"/>
</dbReference>
<dbReference type="Gene3D" id="3.30.70.260">
    <property type="match status" value="1"/>
</dbReference>
<accession>A0A7W1XT72</accession>
<name>A0A7W1XT72_9BACL</name>
<dbReference type="RefSeq" id="WP_181740554.1">
    <property type="nucleotide sequence ID" value="NZ_JACEOL010000033.1"/>
</dbReference>
<sequence length="147" mass="16197">MSDDIFALVRIEMLPEAIQKTLEAKKLLETGDVTKVQEAVNRVGLSRSSFYKYKNSVFPFNAMVKEKIVTIALTLEHRPGVLSNVLKYLAEMKTSVLTINQTIPLQGEAAVSMSIDTTQMEADVQVILRGLSRLDGVRRAAIVGSGE</sequence>
<reference evidence="3 4" key="1">
    <citation type="submission" date="2020-07" db="EMBL/GenBank/DDBJ databases">
        <title>Thermoactinomyces phylogeny.</title>
        <authorList>
            <person name="Dunlap C."/>
        </authorList>
    </citation>
    <scope>NUCLEOTIDE SEQUENCE [LARGE SCALE GENOMIC DNA]</scope>
    <source>
        <strain evidence="3 4">AMNI-1</strain>
    </source>
</reference>
<dbReference type="InterPro" id="IPR008310">
    <property type="entry name" value="UPF0735_ACT_dom-cont"/>
</dbReference>
<proteinExistence type="inferred from homology"/>
<dbReference type="AlphaFoldDB" id="A0A7W1XT72"/>
<dbReference type="PIRSF" id="PIRSF025624">
    <property type="entry name" value="ACT_PheB"/>
    <property type="match status" value="1"/>
</dbReference>